<proteinExistence type="inferred from homology"/>
<dbReference type="InterPro" id="IPR003767">
    <property type="entry name" value="Malate/L-lactate_DH-like"/>
</dbReference>
<gene>
    <name evidence="3" type="primary">yjmC</name>
    <name evidence="3" type="ORF">RTCCBAU85039_6618</name>
    <name evidence="4" type="ORF">SAMN05216228_10716</name>
</gene>
<dbReference type="EC" id="1.1.1.-" evidence="3"/>
<organism evidence="3 5">
    <name type="scientific">Rhizobium tibeticum</name>
    <dbReference type="NCBI Taxonomy" id="501024"/>
    <lineage>
        <taxon>Bacteria</taxon>
        <taxon>Pseudomonadati</taxon>
        <taxon>Pseudomonadota</taxon>
        <taxon>Alphaproteobacteria</taxon>
        <taxon>Hyphomicrobiales</taxon>
        <taxon>Rhizobiaceae</taxon>
        <taxon>Rhizobium/Agrobacterium group</taxon>
        <taxon>Rhizobium</taxon>
    </lineage>
</organism>
<dbReference type="Gene3D" id="3.30.1370.60">
    <property type="entry name" value="Hypothetical oxidoreductase yiak, domain 2"/>
    <property type="match status" value="1"/>
</dbReference>
<dbReference type="Pfam" id="PF02615">
    <property type="entry name" value="Ldh_2"/>
    <property type="match status" value="1"/>
</dbReference>
<dbReference type="InterPro" id="IPR036111">
    <property type="entry name" value="Mal/L-sulfo/L-lacto_DH-like_sf"/>
</dbReference>
<dbReference type="InterPro" id="IPR043144">
    <property type="entry name" value="Mal/L-sulf/L-lact_DH-like_ah"/>
</dbReference>
<dbReference type="RefSeq" id="WP_022719350.1">
    <property type="nucleotide sequence ID" value="NZ_FNXB01000084.1"/>
</dbReference>
<protein>
    <submittedName>
        <fullName evidence="4">Malate/lactate/ureidoglycolate dehydrogenase, LDH2 family</fullName>
    </submittedName>
    <submittedName>
        <fullName evidence="3">Putative oxidoreductase YjmC</fullName>
        <ecNumber evidence="3">1.1.1.-</ecNumber>
    </submittedName>
</protein>
<dbReference type="PANTHER" id="PTHR11091:SF0">
    <property type="entry name" value="MALATE DEHYDROGENASE"/>
    <property type="match status" value="1"/>
</dbReference>
<dbReference type="STRING" id="501024.RTCCBAU85039_6618"/>
<dbReference type="PANTHER" id="PTHR11091">
    <property type="entry name" value="OXIDOREDUCTASE-RELATED"/>
    <property type="match status" value="1"/>
</dbReference>
<dbReference type="Proteomes" id="UP000198939">
    <property type="component" value="Unassembled WGS sequence"/>
</dbReference>
<dbReference type="InterPro" id="IPR043143">
    <property type="entry name" value="Mal/L-sulf/L-lact_DH-like_NADP"/>
</dbReference>
<dbReference type="OrthoDB" id="9811519at2"/>
<dbReference type="Proteomes" id="UP000183063">
    <property type="component" value="Unassembled WGS sequence"/>
</dbReference>
<dbReference type="EMBL" id="FOCV01000071">
    <property type="protein sequence ID" value="SEP29017.1"/>
    <property type="molecule type" value="Genomic_DNA"/>
</dbReference>
<dbReference type="SUPFAM" id="SSF89733">
    <property type="entry name" value="L-sulfolactate dehydrogenase-like"/>
    <property type="match status" value="1"/>
</dbReference>
<comment type="similarity">
    <text evidence="1">Belongs to the LDH2/MDH2 oxidoreductase family.</text>
</comment>
<dbReference type="AlphaFoldDB" id="A0A1H8WNK3"/>
<evidence type="ECO:0000313" key="6">
    <source>
        <dbReference type="Proteomes" id="UP000198939"/>
    </source>
</evidence>
<name>A0A1H8WNK3_9HYPH</name>
<reference evidence="3" key="2">
    <citation type="submission" date="2016-10" db="EMBL/GenBank/DDBJ databases">
        <authorList>
            <person name="de Groot N.N."/>
        </authorList>
    </citation>
    <scope>NUCLEOTIDE SEQUENCE [LARGE SCALE GENOMIC DNA]</scope>
    <source>
        <strain evidence="3">CCBAU85039</strain>
    </source>
</reference>
<dbReference type="GO" id="GO:0016491">
    <property type="term" value="F:oxidoreductase activity"/>
    <property type="evidence" value="ECO:0007669"/>
    <property type="project" value="UniProtKB-KW"/>
</dbReference>
<evidence type="ECO:0000313" key="5">
    <source>
        <dbReference type="Proteomes" id="UP000183063"/>
    </source>
</evidence>
<keyword evidence="6" id="KW-1185">Reference proteome</keyword>
<evidence type="ECO:0000313" key="4">
    <source>
        <dbReference type="EMBL" id="SEP29017.1"/>
    </source>
</evidence>
<dbReference type="EMBL" id="FNXB01000084">
    <property type="protein sequence ID" value="SEI21389.1"/>
    <property type="molecule type" value="Genomic_DNA"/>
</dbReference>
<accession>A0A1H8WNK3</accession>
<sequence length="360" mass="37602">MSNVIRIDAESLRRLTEVTFLRYGFSSEQAAAAADVLLYADLHGLDSHGVCNLLPIYVKALSDRSILPSSTLRRVRKKGAISTFDASGMLGLLAAKGAMEAAIELAAEHSVGAVTVMNSSHFGAAGYFARMAAQSGMIGLALTNLGNRPVGYAQGSRRAIIGTNPLGFASPAGDLPSFVLDMSTTVVASGKIKLAKDLGEEVPVGWMVNQSGQPVTDPHSYLEGSGFLVALGGWQRSTGGHKGLGLSLLVEVLSGVLSGASVSLGFEDEQNSIGHFLFALDVSAFLEGSIFAERMERFLSSLLGEPVFEGHEALTYPGHSDAKIALERGVHGIPLPAPTVAALNWHASTLGAVSLAEIGQ</sequence>
<evidence type="ECO:0000313" key="3">
    <source>
        <dbReference type="EMBL" id="SEI21389.1"/>
    </source>
</evidence>
<reference evidence="5" key="1">
    <citation type="submission" date="2016-10" db="EMBL/GenBank/DDBJ databases">
        <authorList>
            <person name="Wibberg D."/>
        </authorList>
    </citation>
    <scope>NUCLEOTIDE SEQUENCE [LARGE SCALE GENOMIC DNA]</scope>
</reference>
<reference evidence="4 6" key="3">
    <citation type="submission" date="2016-10" db="EMBL/GenBank/DDBJ databases">
        <authorList>
            <person name="Varghese N."/>
            <person name="Submissions S."/>
        </authorList>
    </citation>
    <scope>NUCLEOTIDE SEQUENCE [LARGE SCALE GENOMIC DNA]</scope>
    <source>
        <strain evidence="4 6">CGMCC 1.7071</strain>
    </source>
</reference>
<evidence type="ECO:0000256" key="1">
    <source>
        <dbReference type="ARBA" id="ARBA00006056"/>
    </source>
</evidence>
<dbReference type="Gene3D" id="1.10.1530.10">
    <property type="match status" value="1"/>
</dbReference>
<evidence type="ECO:0000256" key="2">
    <source>
        <dbReference type="ARBA" id="ARBA00023002"/>
    </source>
</evidence>
<keyword evidence="2 3" id="KW-0560">Oxidoreductase</keyword>